<sequence>MGEGVIDHIRGDIDGRVRITGSVDNPNFDGLLTLDNAGIAVPYLNVDYSFAPRSRVVLANQTFNFEQIALQDVAKGTKANLDGTITHSYLIIGYWIWM</sequence>
<gene>
    <name evidence="1" type="ORF">Q2T41_19925</name>
</gene>
<comment type="caution">
    <text evidence="1">The sequence shown here is derived from an EMBL/GenBank/DDBJ whole genome shotgun (WGS) entry which is preliminary data.</text>
</comment>
<proteinExistence type="predicted"/>
<dbReference type="RefSeq" id="WP_304437530.1">
    <property type="nucleotide sequence ID" value="NZ_JAUKUC010000008.1"/>
</dbReference>
<reference evidence="1" key="2">
    <citation type="submission" date="2023-06" db="EMBL/GenBank/DDBJ databases">
        <authorList>
            <person name="Lucena T."/>
            <person name="Sun Q."/>
        </authorList>
    </citation>
    <scope>NUCLEOTIDE SEQUENCE</scope>
    <source>
        <strain evidence="1">CECT 8869</strain>
    </source>
</reference>
<organism evidence="1 2">
    <name type="scientific">Maribacter confluentis</name>
    <dbReference type="NCBI Taxonomy" id="1656093"/>
    <lineage>
        <taxon>Bacteria</taxon>
        <taxon>Pseudomonadati</taxon>
        <taxon>Bacteroidota</taxon>
        <taxon>Flavobacteriia</taxon>
        <taxon>Flavobacteriales</taxon>
        <taxon>Flavobacteriaceae</taxon>
        <taxon>Maribacter</taxon>
    </lineage>
</organism>
<dbReference type="EMBL" id="JAUKUC010000008">
    <property type="protein sequence ID" value="MDO1514889.1"/>
    <property type="molecule type" value="Genomic_DNA"/>
</dbReference>
<protein>
    <submittedName>
        <fullName evidence="1">Uncharacterized protein</fullName>
    </submittedName>
</protein>
<evidence type="ECO:0000313" key="2">
    <source>
        <dbReference type="Proteomes" id="UP001168579"/>
    </source>
</evidence>
<evidence type="ECO:0000313" key="1">
    <source>
        <dbReference type="EMBL" id="MDO1514889.1"/>
    </source>
</evidence>
<name>A0ABT8RX52_9FLAO</name>
<keyword evidence="2" id="KW-1185">Reference proteome</keyword>
<dbReference type="Proteomes" id="UP001168579">
    <property type="component" value="Unassembled WGS sequence"/>
</dbReference>
<reference evidence="1" key="1">
    <citation type="journal article" date="2014" name="Int. J. Syst. Evol. Microbiol.">
        <title>Complete genome of a new Firmicutes species belonging to the dominant human colonic microbiota ('Ruminococcus bicirculans') reveals two chromosomes and a selective capacity to utilize plant glucans.</title>
        <authorList>
            <consortium name="NISC Comparative Sequencing Program"/>
            <person name="Wegmann U."/>
            <person name="Louis P."/>
            <person name="Goesmann A."/>
            <person name="Henrissat B."/>
            <person name="Duncan S.H."/>
            <person name="Flint H.J."/>
        </authorList>
    </citation>
    <scope>NUCLEOTIDE SEQUENCE</scope>
    <source>
        <strain evidence="1">CECT 8869</strain>
    </source>
</reference>
<accession>A0ABT8RX52</accession>